<dbReference type="AlphaFoldDB" id="A0AAV7U7A7"/>
<proteinExistence type="predicted"/>
<comment type="caution">
    <text evidence="1">The sequence shown here is derived from an EMBL/GenBank/DDBJ whole genome shotgun (WGS) entry which is preliminary data.</text>
</comment>
<evidence type="ECO:0000313" key="2">
    <source>
        <dbReference type="Proteomes" id="UP001066276"/>
    </source>
</evidence>
<dbReference type="EMBL" id="JANPWB010000005">
    <property type="protein sequence ID" value="KAJ1184954.1"/>
    <property type="molecule type" value="Genomic_DNA"/>
</dbReference>
<accession>A0AAV7U7A7</accession>
<gene>
    <name evidence="1" type="ORF">NDU88_001750</name>
</gene>
<evidence type="ECO:0000313" key="1">
    <source>
        <dbReference type="EMBL" id="KAJ1184954.1"/>
    </source>
</evidence>
<organism evidence="1 2">
    <name type="scientific">Pleurodeles waltl</name>
    <name type="common">Iberian ribbed newt</name>
    <dbReference type="NCBI Taxonomy" id="8319"/>
    <lineage>
        <taxon>Eukaryota</taxon>
        <taxon>Metazoa</taxon>
        <taxon>Chordata</taxon>
        <taxon>Craniata</taxon>
        <taxon>Vertebrata</taxon>
        <taxon>Euteleostomi</taxon>
        <taxon>Amphibia</taxon>
        <taxon>Batrachia</taxon>
        <taxon>Caudata</taxon>
        <taxon>Salamandroidea</taxon>
        <taxon>Salamandridae</taxon>
        <taxon>Pleurodelinae</taxon>
        <taxon>Pleurodeles</taxon>
    </lineage>
</organism>
<name>A0AAV7U7A7_PLEWA</name>
<protein>
    <submittedName>
        <fullName evidence="1">Uncharacterized protein</fullName>
    </submittedName>
</protein>
<reference evidence="1" key="1">
    <citation type="journal article" date="2022" name="bioRxiv">
        <title>Sequencing and chromosome-scale assembly of the giantPleurodeles waltlgenome.</title>
        <authorList>
            <person name="Brown T."/>
            <person name="Elewa A."/>
            <person name="Iarovenko S."/>
            <person name="Subramanian E."/>
            <person name="Araus A.J."/>
            <person name="Petzold A."/>
            <person name="Susuki M."/>
            <person name="Suzuki K.-i.T."/>
            <person name="Hayashi T."/>
            <person name="Toyoda A."/>
            <person name="Oliveira C."/>
            <person name="Osipova E."/>
            <person name="Leigh N.D."/>
            <person name="Simon A."/>
            <person name="Yun M.H."/>
        </authorList>
    </citation>
    <scope>NUCLEOTIDE SEQUENCE</scope>
    <source>
        <strain evidence="1">20211129_DDA</strain>
        <tissue evidence="1">Liver</tissue>
    </source>
</reference>
<dbReference type="Proteomes" id="UP001066276">
    <property type="component" value="Chromosome 3_1"/>
</dbReference>
<sequence length="99" mass="11334">MCEVRLMKVKYVKDEGVGPEQGCHCGEGLQVKNTEAQVWKEEGKEDFSDTRAQRVEETGKEEGNNNKILDGKEIKELKGHVMEQADCIYFQQKAMLKKK</sequence>
<keyword evidence="2" id="KW-1185">Reference proteome</keyword>